<dbReference type="CDD" id="cd00093">
    <property type="entry name" value="HTH_XRE"/>
    <property type="match status" value="1"/>
</dbReference>
<dbReference type="InterPro" id="IPR001387">
    <property type="entry name" value="Cro/C1-type_HTH"/>
</dbReference>
<dbReference type="SMART" id="SM00530">
    <property type="entry name" value="HTH_XRE"/>
    <property type="match status" value="1"/>
</dbReference>
<dbReference type="EMBL" id="JAOTGY010000004">
    <property type="protein sequence ID" value="MDB6257623.1"/>
    <property type="molecule type" value="Genomic_DNA"/>
</dbReference>
<feature type="domain" description="HTH cro/C1-type" evidence="2">
    <location>
        <begin position="4"/>
        <end position="58"/>
    </location>
</feature>
<evidence type="ECO:0000313" key="4">
    <source>
        <dbReference type="Proteomes" id="UP001141981"/>
    </source>
</evidence>
<evidence type="ECO:0000313" key="3">
    <source>
        <dbReference type="EMBL" id="MDB6257623.1"/>
    </source>
</evidence>
<accession>A0A9X3W3W2</accession>
<dbReference type="InterPro" id="IPR010982">
    <property type="entry name" value="Lambda_DNA-bd_dom_sf"/>
</dbReference>
<sequence>MNRIKELREKNNISQIKLAKIIHVSNQAISAYERGKRKPKIDKWQALANYFNVSIPYLQGIDEDIYDLKFPTKQEAIDFIHQIMKAQNIKLEDITDESKR</sequence>
<dbReference type="PROSITE" id="PS50943">
    <property type="entry name" value="HTH_CROC1"/>
    <property type="match status" value="1"/>
</dbReference>
<dbReference type="RefSeq" id="WP_271880651.1">
    <property type="nucleotide sequence ID" value="NZ_JAOTGY010000004.1"/>
</dbReference>
<gene>
    <name evidence="3" type="ORF">ODU72_02850</name>
</gene>
<dbReference type="Gene3D" id="1.10.260.40">
    <property type="entry name" value="lambda repressor-like DNA-binding domains"/>
    <property type="match status" value="1"/>
</dbReference>
<evidence type="ECO:0000259" key="2">
    <source>
        <dbReference type="PROSITE" id="PS50943"/>
    </source>
</evidence>
<reference evidence="3" key="1">
    <citation type="journal article" date="2022" name="Microorganisms">
        <title>Antibiotic Susceptibility, Resistance Gene Determinants and Corresponding Genomic Regions in Lactobacillus amylovorus Isolates Derived from Wild Boars and Domestic Pigs.</title>
        <authorList>
            <person name="Moravkova M."/>
            <person name="Kostovova I."/>
            <person name="Kavanova K."/>
            <person name="Pechar R."/>
            <person name="Stanek S."/>
            <person name="Brychta A."/>
            <person name="Zeman M."/>
            <person name="Kubasova T."/>
        </authorList>
    </citation>
    <scope>NUCLEOTIDE SEQUENCE</scope>
    <source>
        <strain evidence="3">M490A</strain>
    </source>
</reference>
<reference evidence="3" key="2">
    <citation type="submission" date="2022-10" db="EMBL/GenBank/DDBJ databases">
        <authorList>
            <person name="Kostovova I."/>
            <person name="Moravkova M."/>
            <person name="Pechar R."/>
        </authorList>
    </citation>
    <scope>NUCLEOTIDE SEQUENCE</scope>
    <source>
        <strain evidence="3">M490A</strain>
    </source>
</reference>
<protein>
    <submittedName>
        <fullName evidence="3">Helix-turn-helix transcriptional regulator</fullName>
    </submittedName>
</protein>
<dbReference type="AlphaFoldDB" id="A0A9X3W3W2"/>
<keyword evidence="1" id="KW-0238">DNA-binding</keyword>
<evidence type="ECO:0000256" key="1">
    <source>
        <dbReference type="ARBA" id="ARBA00023125"/>
    </source>
</evidence>
<dbReference type="GO" id="GO:0003677">
    <property type="term" value="F:DNA binding"/>
    <property type="evidence" value="ECO:0007669"/>
    <property type="project" value="UniProtKB-KW"/>
</dbReference>
<dbReference type="SUPFAM" id="SSF47413">
    <property type="entry name" value="lambda repressor-like DNA-binding domains"/>
    <property type="match status" value="1"/>
</dbReference>
<comment type="caution">
    <text evidence="3">The sequence shown here is derived from an EMBL/GenBank/DDBJ whole genome shotgun (WGS) entry which is preliminary data.</text>
</comment>
<dbReference type="Pfam" id="PF01381">
    <property type="entry name" value="HTH_3"/>
    <property type="match status" value="1"/>
</dbReference>
<organism evidence="3 4">
    <name type="scientific">Lactobacillus amylovorus</name>
    <dbReference type="NCBI Taxonomy" id="1604"/>
    <lineage>
        <taxon>Bacteria</taxon>
        <taxon>Bacillati</taxon>
        <taxon>Bacillota</taxon>
        <taxon>Bacilli</taxon>
        <taxon>Lactobacillales</taxon>
        <taxon>Lactobacillaceae</taxon>
        <taxon>Lactobacillus</taxon>
    </lineage>
</organism>
<dbReference type="PANTHER" id="PTHR46558:SF11">
    <property type="entry name" value="HTH-TYPE TRANSCRIPTIONAL REGULATOR XRE"/>
    <property type="match status" value="1"/>
</dbReference>
<dbReference type="Proteomes" id="UP001141981">
    <property type="component" value="Unassembled WGS sequence"/>
</dbReference>
<name>A0A9X3W3W2_LACAM</name>
<dbReference type="PANTHER" id="PTHR46558">
    <property type="entry name" value="TRACRIPTIONAL REGULATORY PROTEIN-RELATED-RELATED"/>
    <property type="match status" value="1"/>
</dbReference>
<proteinExistence type="predicted"/>